<proteinExistence type="predicted"/>
<protein>
    <submittedName>
        <fullName evidence="1">Uncharacterized protein</fullName>
    </submittedName>
</protein>
<reference evidence="1" key="1">
    <citation type="submission" date="2017-05" db="UniProtKB">
        <authorList>
            <consortium name="EnsemblMetazoa"/>
        </authorList>
    </citation>
    <scope>IDENTIFICATION</scope>
</reference>
<dbReference type="EnsemblMetazoa" id="Aqu2.1.32498_001">
    <property type="protein sequence ID" value="Aqu2.1.32498_001"/>
    <property type="gene ID" value="Aqu2.1.32498"/>
</dbReference>
<name>A0A1X7UXJ3_AMPQE</name>
<dbReference type="AlphaFoldDB" id="A0A1X7UXJ3"/>
<sequence>DNVKEIYQIYARESPDVIIINHVDTINQLASFEKESLNTVFNFVSLNLS</sequence>
<accession>A0A1X7UXJ3</accession>
<evidence type="ECO:0000313" key="1">
    <source>
        <dbReference type="EnsemblMetazoa" id="Aqu2.1.32498_001"/>
    </source>
</evidence>
<organism evidence="1">
    <name type="scientific">Amphimedon queenslandica</name>
    <name type="common">Sponge</name>
    <dbReference type="NCBI Taxonomy" id="400682"/>
    <lineage>
        <taxon>Eukaryota</taxon>
        <taxon>Metazoa</taxon>
        <taxon>Porifera</taxon>
        <taxon>Demospongiae</taxon>
        <taxon>Heteroscleromorpha</taxon>
        <taxon>Haplosclerida</taxon>
        <taxon>Niphatidae</taxon>
        <taxon>Amphimedon</taxon>
    </lineage>
</organism>
<dbReference type="InParanoid" id="A0A1X7UXJ3"/>